<evidence type="ECO:0000256" key="6">
    <source>
        <dbReference type="ARBA" id="ARBA00023136"/>
    </source>
</evidence>
<accession>A0A9P8L6T9</accession>
<dbReference type="InterPro" id="IPR005829">
    <property type="entry name" value="Sugar_transporter_CS"/>
</dbReference>
<evidence type="ECO:0000256" key="1">
    <source>
        <dbReference type="ARBA" id="ARBA00004141"/>
    </source>
</evidence>
<dbReference type="Proteomes" id="UP000750711">
    <property type="component" value="Unassembled WGS sequence"/>
</dbReference>
<keyword evidence="4" id="KW-0812">Transmembrane</keyword>
<dbReference type="Pfam" id="PF00083">
    <property type="entry name" value="Sugar_tr"/>
    <property type="match status" value="2"/>
</dbReference>
<dbReference type="AlphaFoldDB" id="A0A9P8L6T9"/>
<sequence>MAKVDAFVEEINWPARDLSLLRLGAILAKHPRAYLTIPEPDQPGEPGREYIGDIIERDRETYGRDVYGDLRPIDPDEVEHIENERFHRWRQPRALYYTILNYFWGRRGTIFVAAAFCLLTVIGSGCSRTWQQLLACRLLLGLGMGAKATTVPIFAAESAPAQIRGALGTRSPRWYMKKGEYMKAYESLCRLRNSHLQAARDLFYVRQQLLNEVDGLGKDTRYFNRAMSLFTRDRVRRATLAAFVVMIAQQLCGSE</sequence>
<dbReference type="EMBL" id="JAGHQM010002161">
    <property type="protein sequence ID" value="KAH0551158.1"/>
    <property type="molecule type" value="Genomic_DNA"/>
</dbReference>
<evidence type="ECO:0000256" key="5">
    <source>
        <dbReference type="ARBA" id="ARBA00022989"/>
    </source>
</evidence>
<evidence type="ECO:0000256" key="2">
    <source>
        <dbReference type="ARBA" id="ARBA00010992"/>
    </source>
</evidence>
<organism evidence="7 8">
    <name type="scientific">Trichoglossum hirsutum</name>
    <dbReference type="NCBI Taxonomy" id="265104"/>
    <lineage>
        <taxon>Eukaryota</taxon>
        <taxon>Fungi</taxon>
        <taxon>Dikarya</taxon>
        <taxon>Ascomycota</taxon>
        <taxon>Pezizomycotina</taxon>
        <taxon>Geoglossomycetes</taxon>
        <taxon>Geoglossales</taxon>
        <taxon>Geoglossaceae</taxon>
        <taxon>Trichoglossum</taxon>
    </lineage>
</organism>
<dbReference type="SUPFAM" id="SSF103473">
    <property type="entry name" value="MFS general substrate transporter"/>
    <property type="match status" value="1"/>
</dbReference>
<keyword evidence="6" id="KW-0472">Membrane</keyword>
<name>A0A9P8L6T9_9PEZI</name>
<dbReference type="InterPro" id="IPR005828">
    <property type="entry name" value="MFS_sugar_transport-like"/>
</dbReference>
<dbReference type="PANTHER" id="PTHR48020">
    <property type="entry name" value="PROTON MYO-INOSITOL COTRANSPORTER"/>
    <property type="match status" value="1"/>
</dbReference>
<dbReference type="InterPro" id="IPR036259">
    <property type="entry name" value="MFS_trans_sf"/>
</dbReference>
<dbReference type="InterPro" id="IPR050814">
    <property type="entry name" value="Myo-inositol_Transporter"/>
</dbReference>
<comment type="subcellular location">
    <subcellularLocation>
        <location evidence="1">Membrane</location>
        <topology evidence="1">Multi-pass membrane protein</topology>
    </subcellularLocation>
</comment>
<dbReference type="Gene3D" id="1.20.1250.20">
    <property type="entry name" value="MFS general substrate transporter like domains"/>
    <property type="match status" value="2"/>
</dbReference>
<keyword evidence="8" id="KW-1185">Reference proteome</keyword>
<dbReference type="PANTHER" id="PTHR48020:SF40">
    <property type="entry name" value="MAJOR FACILITATOR SUPERFAMILY (MFS) PROFILE DOMAIN-CONTAINING PROTEIN"/>
    <property type="match status" value="1"/>
</dbReference>
<reference evidence="7" key="1">
    <citation type="submission" date="2021-03" db="EMBL/GenBank/DDBJ databases">
        <title>Comparative genomics and phylogenomic investigation of the class Geoglossomycetes provide insights into ecological specialization and systematics.</title>
        <authorList>
            <person name="Melie T."/>
            <person name="Pirro S."/>
            <person name="Miller A.N."/>
            <person name="Quandt A."/>
        </authorList>
    </citation>
    <scope>NUCLEOTIDE SEQUENCE</scope>
    <source>
        <strain evidence="7">CAQ_001_2017</strain>
    </source>
</reference>
<evidence type="ECO:0000313" key="8">
    <source>
        <dbReference type="Proteomes" id="UP000750711"/>
    </source>
</evidence>
<evidence type="ECO:0000256" key="4">
    <source>
        <dbReference type="ARBA" id="ARBA00022692"/>
    </source>
</evidence>
<evidence type="ECO:0000313" key="7">
    <source>
        <dbReference type="EMBL" id="KAH0551158.1"/>
    </source>
</evidence>
<keyword evidence="3" id="KW-0813">Transport</keyword>
<evidence type="ECO:0000256" key="3">
    <source>
        <dbReference type="ARBA" id="ARBA00022448"/>
    </source>
</evidence>
<proteinExistence type="inferred from homology"/>
<gene>
    <name evidence="7" type="ORF">GP486_007507</name>
</gene>
<dbReference type="PROSITE" id="PS00217">
    <property type="entry name" value="SUGAR_TRANSPORT_2"/>
    <property type="match status" value="1"/>
</dbReference>
<keyword evidence="5" id="KW-1133">Transmembrane helix</keyword>
<dbReference type="GO" id="GO:0016020">
    <property type="term" value="C:membrane"/>
    <property type="evidence" value="ECO:0007669"/>
    <property type="project" value="UniProtKB-SubCell"/>
</dbReference>
<comment type="similarity">
    <text evidence="2">Belongs to the major facilitator superfamily. Sugar transporter (TC 2.A.1.1) family.</text>
</comment>
<comment type="caution">
    <text evidence="7">The sequence shown here is derived from an EMBL/GenBank/DDBJ whole genome shotgun (WGS) entry which is preliminary data.</text>
</comment>
<dbReference type="GO" id="GO:0022857">
    <property type="term" value="F:transmembrane transporter activity"/>
    <property type="evidence" value="ECO:0007669"/>
    <property type="project" value="InterPro"/>
</dbReference>
<protein>
    <submittedName>
        <fullName evidence="7">Uncharacterized protein</fullName>
    </submittedName>
</protein>